<feature type="coiled-coil region" evidence="2">
    <location>
        <begin position="687"/>
        <end position="757"/>
    </location>
</feature>
<dbReference type="OrthoDB" id="2077978at2"/>
<keyword evidence="1" id="KW-0233">DNA recombination</keyword>
<dbReference type="PATRIC" id="fig|1305731.5.peg.2422"/>
<organism evidence="3 4">
    <name type="scientific">Marinobacter excellens HL-55</name>
    <dbReference type="NCBI Taxonomy" id="1305731"/>
    <lineage>
        <taxon>Bacteria</taxon>
        <taxon>Pseudomonadati</taxon>
        <taxon>Pseudomonadota</taxon>
        <taxon>Gammaproteobacteria</taxon>
        <taxon>Pseudomonadales</taxon>
        <taxon>Marinobacteraceae</taxon>
        <taxon>Marinobacter</taxon>
    </lineage>
</organism>
<evidence type="ECO:0000256" key="2">
    <source>
        <dbReference type="SAM" id="Coils"/>
    </source>
</evidence>
<evidence type="ECO:0000256" key="1">
    <source>
        <dbReference type="ARBA" id="ARBA00023172"/>
    </source>
</evidence>
<dbReference type="Proteomes" id="UP000050416">
    <property type="component" value="Unassembled WGS sequence"/>
</dbReference>
<keyword evidence="2" id="KW-0175">Coiled coil</keyword>
<evidence type="ECO:0000313" key="3">
    <source>
        <dbReference type="EMBL" id="KPQ26801.1"/>
    </source>
</evidence>
<dbReference type="InterPro" id="IPR011010">
    <property type="entry name" value="DNA_brk_join_enz"/>
</dbReference>
<reference evidence="3 4" key="1">
    <citation type="submission" date="2015-09" db="EMBL/GenBank/DDBJ databases">
        <title>Identification and resolution of microdiversity through metagenomic sequencing of parallel consortia.</title>
        <authorList>
            <person name="Nelson W.C."/>
            <person name="Romine M.F."/>
            <person name="Lindemann S.R."/>
        </authorList>
    </citation>
    <scope>NUCLEOTIDE SEQUENCE [LARGE SCALE GENOMIC DNA]</scope>
    <source>
        <strain evidence="3">HL-55</strain>
    </source>
</reference>
<gene>
    <name evidence="3" type="ORF">HLUCCX14_17295</name>
</gene>
<dbReference type="STRING" id="1305731.GCA_000934705_03224"/>
<dbReference type="SUPFAM" id="SSF56349">
    <property type="entry name" value="DNA breaking-rejoining enzymes"/>
    <property type="match status" value="1"/>
</dbReference>
<evidence type="ECO:0000313" key="4">
    <source>
        <dbReference type="Proteomes" id="UP000050416"/>
    </source>
</evidence>
<sequence>MNSGKKPDITAKAPSAANLAELKAICKEHGITNTVEYKKRYKDVPGLPAHPERMFSNEWDSYTEFFDLPEVIPYQQLKREVQAQGIKNQREYKSWTNSLDDARYPLTPHEVYKDEWENWFDFCGKEKPFKPAYISAPYRLWADKIREFMTQAQGGGSKETHLCRFVRMYIEKHDKSLSPQELLTKERVNIRPFREELKRLPTDNYRRNIIIAVNEFLDYVISNDLTDEDEETGEIIRVMDARNPFALLVEDKSVTAPTRSESTKPCLQYSFVRKAQEWIIPENAKTFQDLKHLQKFDTDWVKIPAHLVDHSDPDCVVRKQGQQYYLWCPTDWIHTFALTKVPLRGRQIAYNDSGEGDREIADVDVKGAVTWARNPSPLSGSTKSQSFIKKLPDGNLGMYVTTNKTSNNGAGYSIPWIPEDLAYWLVRLRKWQQKYNPIEKATPWTQCVRTNLNELQRKAKGVNCFLFRAFNDIEPKNPGTALTMRLAAALYHIQPSSLKLAELRGSAYRLSNYKSKYTPHSMRVSLITAYIMDMGMPVEVVMKVVGHSSIVMSIYYCKVTQRDIRQRFEEGEKQALKSQAEATQAAIEQNNIEAVKNQLVGTNQDLLQSLNNDVPAGNYVFRDYGICPFAATRCNDGGEEIGATKVHSPAPSGYLGFQNCLRCRHFITGPVFLGGLLSITNEILLEANDQSEICQQLQDKISAIEEQVTELDRQEYIANLKQQTFDASQRTPLEFKLRKLESEYESAAKKMDMLLCDLQSSYKLIQLSQSVANGRIEPEDSSVALIKMPDSEIQIEIDDTSHFQQLHEVCENATIYESSNPSRAIIPRSQLLDRMASFNELAPRLFMLSQDEQLTVGNQLVALFKARLKSWETVNKLIDGQLKLCDLVGPEKIEPSEIELITKEPLPTLQ</sequence>
<proteinExistence type="predicted"/>
<name>A0A0P8B048_9GAMM</name>
<protein>
    <submittedName>
        <fullName evidence="3">Putative phage integrase/Phage integrase family</fullName>
    </submittedName>
</protein>
<dbReference type="AlphaFoldDB" id="A0A0P8B048"/>
<dbReference type="EMBL" id="LJZQ01000043">
    <property type="protein sequence ID" value="KPQ26801.1"/>
    <property type="molecule type" value="Genomic_DNA"/>
</dbReference>
<dbReference type="GO" id="GO:0006310">
    <property type="term" value="P:DNA recombination"/>
    <property type="evidence" value="ECO:0007669"/>
    <property type="project" value="UniProtKB-KW"/>
</dbReference>
<dbReference type="GO" id="GO:0015074">
    <property type="term" value="P:DNA integration"/>
    <property type="evidence" value="ECO:0007669"/>
    <property type="project" value="InterPro"/>
</dbReference>
<comment type="caution">
    <text evidence="3">The sequence shown here is derived from an EMBL/GenBank/DDBJ whole genome shotgun (WGS) entry which is preliminary data.</text>
</comment>
<dbReference type="InterPro" id="IPR024965">
    <property type="entry name" value="Putative_integrase"/>
</dbReference>
<accession>A0A0P8B048</accession>
<dbReference type="Gene3D" id="1.10.443.10">
    <property type="entry name" value="Intergrase catalytic core"/>
    <property type="match status" value="1"/>
</dbReference>
<dbReference type="Pfam" id="PF13009">
    <property type="entry name" value="Integrase_2"/>
    <property type="match status" value="1"/>
</dbReference>
<dbReference type="InterPro" id="IPR013762">
    <property type="entry name" value="Integrase-like_cat_sf"/>
</dbReference>
<dbReference type="GO" id="GO:0003677">
    <property type="term" value="F:DNA binding"/>
    <property type="evidence" value="ECO:0007669"/>
    <property type="project" value="InterPro"/>
</dbReference>
<dbReference type="InterPro" id="IPR028229">
    <property type="entry name" value="Integrase_rpt"/>
</dbReference>
<dbReference type="Pfam" id="PF14882">
    <property type="entry name" value="INT_rpt"/>
    <property type="match status" value="2"/>
</dbReference>